<dbReference type="Pfam" id="PF26314">
    <property type="entry name" value="MptA_B_family"/>
    <property type="match status" value="1"/>
</dbReference>
<evidence type="ECO:0000313" key="9">
    <source>
        <dbReference type="EMBL" id="SOC79947.1"/>
    </source>
</evidence>
<keyword evidence="2" id="KW-0328">Glycosyltransferase</keyword>
<evidence type="ECO:0008006" key="11">
    <source>
        <dbReference type="Google" id="ProtNLM"/>
    </source>
</evidence>
<evidence type="ECO:0000256" key="2">
    <source>
        <dbReference type="ARBA" id="ARBA00022676"/>
    </source>
</evidence>
<dbReference type="NCBIfam" id="NF038066">
    <property type="entry name" value="MptB"/>
    <property type="match status" value="1"/>
</dbReference>
<feature type="transmembrane region" description="Helical" evidence="8">
    <location>
        <begin position="264"/>
        <end position="283"/>
    </location>
</feature>
<accession>A0A285X3M9</accession>
<dbReference type="Proteomes" id="UP000219193">
    <property type="component" value="Unassembled WGS sequence"/>
</dbReference>
<evidence type="ECO:0000256" key="4">
    <source>
        <dbReference type="ARBA" id="ARBA00022692"/>
    </source>
</evidence>
<reference evidence="10" key="1">
    <citation type="submission" date="2017-09" db="EMBL/GenBank/DDBJ databases">
        <authorList>
            <person name="Varghese N."/>
            <person name="Submissions S."/>
        </authorList>
    </citation>
    <scope>NUCLEOTIDE SEQUENCE [LARGE SCALE GENOMIC DNA]</scope>
    <source>
        <strain evidence="10">CGMCC 1.12641</strain>
    </source>
</reference>
<evidence type="ECO:0000256" key="5">
    <source>
        <dbReference type="ARBA" id="ARBA00022989"/>
    </source>
</evidence>
<feature type="transmembrane region" description="Helical" evidence="8">
    <location>
        <begin position="355"/>
        <end position="378"/>
    </location>
</feature>
<feature type="transmembrane region" description="Helical" evidence="8">
    <location>
        <begin position="192"/>
        <end position="225"/>
    </location>
</feature>
<feature type="transmembrane region" description="Helical" evidence="8">
    <location>
        <begin position="324"/>
        <end position="343"/>
    </location>
</feature>
<dbReference type="EMBL" id="OCMF01000001">
    <property type="protein sequence ID" value="SOC79947.1"/>
    <property type="molecule type" value="Genomic_DNA"/>
</dbReference>
<keyword evidence="5 8" id="KW-1133">Transmembrane helix</keyword>
<feature type="transmembrane region" description="Helical" evidence="8">
    <location>
        <begin position="390"/>
        <end position="407"/>
    </location>
</feature>
<gene>
    <name evidence="9" type="ORF">SAMN06296241_1488</name>
</gene>
<dbReference type="GO" id="GO:0016757">
    <property type="term" value="F:glycosyltransferase activity"/>
    <property type="evidence" value="ECO:0007669"/>
    <property type="project" value="UniProtKB-KW"/>
</dbReference>
<evidence type="ECO:0000256" key="8">
    <source>
        <dbReference type="SAM" id="Phobius"/>
    </source>
</evidence>
<dbReference type="AlphaFoldDB" id="A0A285X3M9"/>
<feature type="transmembrane region" description="Helical" evidence="8">
    <location>
        <begin position="416"/>
        <end position="435"/>
    </location>
</feature>
<comment type="similarity">
    <text evidence="7">Belongs to the MptA/B family.</text>
</comment>
<evidence type="ECO:0000256" key="6">
    <source>
        <dbReference type="ARBA" id="ARBA00023136"/>
    </source>
</evidence>
<feature type="transmembrane region" description="Helical" evidence="8">
    <location>
        <begin position="231"/>
        <end position="252"/>
    </location>
</feature>
<feature type="transmembrane region" description="Helical" evidence="8">
    <location>
        <begin position="143"/>
        <end position="172"/>
    </location>
</feature>
<evidence type="ECO:0000313" key="10">
    <source>
        <dbReference type="Proteomes" id="UP000219193"/>
    </source>
</evidence>
<keyword evidence="6 8" id="KW-0472">Membrane</keyword>
<feature type="transmembrane region" description="Helical" evidence="8">
    <location>
        <begin position="36"/>
        <end position="52"/>
    </location>
</feature>
<proteinExistence type="inferred from homology"/>
<sequence length="445" mass="51151">MKKFLLLHKIPLLFFLSCCAFYYTFAYDLERTDFFKLFTLYGGLFFLSWKFFQMQRYNLKILLAAAVIFRLLFLFAIPNLSQDFYRFIWDGRLLLHGINPYLMTPDGYFAAGTLPIPGAQQLYEGMGALSAGNPTSYTPLNQIFFALAAFLGGKSIIATIVWLRIFIIAADIGIFYFGKKLLRRLNLPESNIFLYLLNPLIIIELTGNLHFEGVMLFFLVAALYLLQRQKWLFSALLFSCSIAVKLIPLMFLPLLLKRLGWKKAVLYYTITGVLLLLFFLPFLSDAFAQNFFSSVNLWFQKFEFNAGFYYLIRWIGYQLEGYNIISYAGPALAAVVFVSILLLSAFRRNSEIKGLLTSMMFASVIYFFLATTVHPWYLSTALLLSVFTRHKFVQVWSLMVVLSYFAYSQAGVRENLWLVALEYAVVLGVMGWEIFSQKPQKASGA</sequence>
<feature type="transmembrane region" description="Helical" evidence="8">
    <location>
        <begin position="59"/>
        <end position="77"/>
    </location>
</feature>
<evidence type="ECO:0000256" key="7">
    <source>
        <dbReference type="ARBA" id="ARBA00043987"/>
    </source>
</evidence>
<organism evidence="9 10">
    <name type="scientific">Salinimicrobium sediminis</name>
    <dbReference type="NCBI Taxonomy" id="1343891"/>
    <lineage>
        <taxon>Bacteria</taxon>
        <taxon>Pseudomonadati</taxon>
        <taxon>Bacteroidota</taxon>
        <taxon>Flavobacteriia</taxon>
        <taxon>Flavobacteriales</taxon>
        <taxon>Flavobacteriaceae</taxon>
        <taxon>Salinimicrobium</taxon>
    </lineage>
</organism>
<evidence type="ECO:0000256" key="1">
    <source>
        <dbReference type="ARBA" id="ARBA00004141"/>
    </source>
</evidence>
<dbReference type="OrthoDB" id="1491846at2"/>
<evidence type="ECO:0000256" key="3">
    <source>
        <dbReference type="ARBA" id="ARBA00022679"/>
    </source>
</evidence>
<keyword evidence="10" id="KW-1185">Reference proteome</keyword>
<dbReference type="GO" id="GO:0016020">
    <property type="term" value="C:membrane"/>
    <property type="evidence" value="ECO:0007669"/>
    <property type="project" value="UniProtKB-SubCell"/>
</dbReference>
<name>A0A285X3M9_9FLAO</name>
<keyword evidence="3" id="KW-0808">Transferase</keyword>
<comment type="subcellular location">
    <subcellularLocation>
        <location evidence="1">Membrane</location>
        <topology evidence="1">Multi-pass membrane protein</topology>
    </subcellularLocation>
</comment>
<dbReference type="InterPro" id="IPR049829">
    <property type="entry name" value="MptA/B-like"/>
</dbReference>
<dbReference type="RefSeq" id="WP_097055643.1">
    <property type="nucleotide sequence ID" value="NZ_OCMF01000001.1"/>
</dbReference>
<protein>
    <recommendedName>
        <fullName evidence="11">Mannosyltransferase</fullName>
    </recommendedName>
</protein>
<keyword evidence="4 8" id="KW-0812">Transmembrane</keyword>